<organism evidence="1 2">
    <name type="scientific">Syntrophotalea acetylenica</name>
    <name type="common">Pelobacter acetylenicus</name>
    <dbReference type="NCBI Taxonomy" id="29542"/>
    <lineage>
        <taxon>Bacteria</taxon>
        <taxon>Pseudomonadati</taxon>
        <taxon>Thermodesulfobacteriota</taxon>
        <taxon>Desulfuromonadia</taxon>
        <taxon>Desulfuromonadales</taxon>
        <taxon>Syntrophotaleaceae</taxon>
        <taxon>Syntrophotalea</taxon>
    </lineage>
</organism>
<gene>
    <name evidence="1" type="ORF">A7E75_04385</name>
</gene>
<evidence type="ECO:0000313" key="1">
    <source>
        <dbReference type="EMBL" id="APG24357.1"/>
    </source>
</evidence>
<dbReference type="InterPro" id="IPR058595">
    <property type="entry name" value="Avidin-like"/>
</dbReference>
<dbReference type="EMBL" id="CP015518">
    <property type="protein sequence ID" value="APG24357.1"/>
    <property type="molecule type" value="Genomic_DNA"/>
</dbReference>
<sequence length="116" mass="13453">MRDINYNDRLFRSVENSDTGEVDQSTIFHYHQKEDVVWASYEGGSIRFGTLIAKVQPDGCLDMRYSHINQHGQIMTGNCWSQPEVLADGRLRLVENWQWTCGDYTKGHSTIEEVLR</sequence>
<evidence type="ECO:0000313" key="2">
    <source>
        <dbReference type="Proteomes" id="UP000182264"/>
    </source>
</evidence>
<dbReference type="STRING" id="29542.A6070_13020"/>
<dbReference type="Proteomes" id="UP000182264">
    <property type="component" value="Chromosome"/>
</dbReference>
<dbReference type="Pfam" id="PF26421">
    <property type="entry name" value="Avidin_like"/>
    <property type="match status" value="1"/>
</dbReference>
<proteinExistence type="predicted"/>
<dbReference type="KEGG" id="pace:A6070_13020"/>
<reference evidence="1 2" key="1">
    <citation type="journal article" date="2017" name="Genome Announc.">
        <title>Complete Genome Sequences of Two Acetylene-Fermenting Pelobacter acetylenicus Strains.</title>
        <authorList>
            <person name="Sutton J.M."/>
            <person name="Baesman S.M."/>
            <person name="Fierst J.L."/>
            <person name="Poret-Peterson A.T."/>
            <person name="Oremland R.S."/>
            <person name="Dunlap D.S."/>
            <person name="Akob D.M."/>
        </authorList>
    </citation>
    <scope>NUCLEOTIDE SEQUENCE [LARGE SCALE GENOMIC DNA]</scope>
    <source>
        <strain evidence="1 2">DSM 3247</strain>
    </source>
</reference>
<keyword evidence="2" id="KW-1185">Reference proteome</keyword>
<protein>
    <submittedName>
        <fullName evidence="1">N-acetylglutamate synthase</fullName>
    </submittedName>
</protein>
<name>A0A1L3GEM0_SYNAC</name>
<dbReference type="AlphaFoldDB" id="A0A1L3GEM0"/>
<dbReference type="OrthoDB" id="5684515at2"/>
<dbReference type="RefSeq" id="WP_072286196.1">
    <property type="nucleotide sequence ID" value="NZ_CP015455.1"/>
</dbReference>
<accession>A0A1L3GEM0</accession>